<feature type="region of interest" description="Disordered" evidence="3">
    <location>
        <begin position="490"/>
        <end position="511"/>
    </location>
</feature>
<proteinExistence type="inferred from homology"/>
<keyword evidence="2" id="KW-0812">Transmembrane</keyword>
<dbReference type="PANTHER" id="PTHR30203">
    <property type="entry name" value="OUTER MEMBRANE CATION EFFLUX PROTEIN"/>
    <property type="match status" value="1"/>
</dbReference>
<feature type="signal peptide" evidence="2">
    <location>
        <begin position="1"/>
        <end position="24"/>
    </location>
</feature>
<keyword evidence="2" id="KW-1134">Transmembrane beta strand</keyword>
<evidence type="ECO:0008006" key="6">
    <source>
        <dbReference type="Google" id="ProtNLM"/>
    </source>
</evidence>
<comment type="caution">
    <text evidence="4">The sequence shown here is derived from an EMBL/GenBank/DDBJ whole genome shotgun (WGS) entry which is preliminary data.</text>
</comment>
<evidence type="ECO:0000256" key="2">
    <source>
        <dbReference type="RuleBase" id="RU362097"/>
    </source>
</evidence>
<dbReference type="OrthoDB" id="9770517at2"/>
<comment type="subcellular location">
    <subcellularLocation>
        <location evidence="2">Cell outer membrane</location>
        <topology evidence="2">Lipid-anchor</topology>
    </subcellularLocation>
</comment>
<accession>A0A0J8VDF3</accession>
<dbReference type="Pfam" id="PF02321">
    <property type="entry name" value="OEP"/>
    <property type="match status" value="2"/>
</dbReference>
<keyword evidence="2" id="KW-0472">Membrane</keyword>
<keyword evidence="2" id="KW-0732">Signal</keyword>
<dbReference type="GO" id="GO:0009279">
    <property type="term" value="C:cell outer membrane"/>
    <property type="evidence" value="ECO:0007669"/>
    <property type="project" value="UniProtKB-SubCell"/>
</dbReference>
<protein>
    <recommendedName>
        <fullName evidence="6">TolC family protein</fullName>
    </recommendedName>
</protein>
<dbReference type="GO" id="GO:0015562">
    <property type="term" value="F:efflux transmembrane transporter activity"/>
    <property type="evidence" value="ECO:0007669"/>
    <property type="project" value="InterPro"/>
</dbReference>
<keyword evidence="2" id="KW-0564">Palmitate</keyword>
<dbReference type="PANTHER" id="PTHR30203:SF25">
    <property type="entry name" value="OUTER MEMBRANE PROTEIN-RELATED"/>
    <property type="match status" value="1"/>
</dbReference>
<evidence type="ECO:0000256" key="3">
    <source>
        <dbReference type="SAM" id="MobiDB-lite"/>
    </source>
</evidence>
<dbReference type="InterPro" id="IPR003423">
    <property type="entry name" value="OMP_efflux"/>
</dbReference>
<evidence type="ECO:0000313" key="5">
    <source>
        <dbReference type="Proteomes" id="UP000240481"/>
    </source>
</evidence>
<dbReference type="EMBL" id="PYLZ01000004">
    <property type="protein sequence ID" value="PSW24961.1"/>
    <property type="molecule type" value="Genomic_DNA"/>
</dbReference>
<dbReference type="Gene3D" id="2.20.200.10">
    <property type="entry name" value="Outer membrane efflux proteins (OEP)"/>
    <property type="match status" value="1"/>
</dbReference>
<dbReference type="PROSITE" id="PS51257">
    <property type="entry name" value="PROKAR_LIPOPROTEIN"/>
    <property type="match status" value="1"/>
</dbReference>
<dbReference type="NCBIfam" id="TIGR01845">
    <property type="entry name" value="outer_NodT"/>
    <property type="match status" value="1"/>
</dbReference>
<keyword evidence="5" id="KW-1185">Reference proteome</keyword>
<evidence type="ECO:0000313" key="4">
    <source>
        <dbReference type="EMBL" id="PSW24961.1"/>
    </source>
</evidence>
<feature type="chain" id="PRO_5016187221" description="TolC family protein" evidence="2">
    <location>
        <begin position="25"/>
        <end position="511"/>
    </location>
</feature>
<feature type="compositionally biased region" description="Polar residues" evidence="3">
    <location>
        <begin position="496"/>
        <end position="511"/>
    </location>
</feature>
<sequence length="511" mass="55796">MTFYTSRKLAPIALAMLLTGCAVGPDYQAPMVSIAESYLNTEAAERASNDLWWRQLNDDTLNALINDVQQQNVSLKVAAERIKMANQYQTMVASFKVPTVSVGAGYYNYQISKNDSLAGPLVSPIAIPPVTPQLPSNVTLMDNQHDGGYIGASVAWELDLFGRIDRHADAAQIRVEQAEIMTSGLNTLLTADLIHNYLQYRGAQARKALAQANIEDQRKTRQLIKKVVKSGYGSQLDYAQATAALAATEALIPQLEIAEQAHKHRIALLLNEPLTQVDIRLAQQEKLPTLNGIIPTGLPSDLLKRRPDIRVAEREMAAINEELAASIANRYPKFFLTGTPGVSASSFDDLFSRDSLGWAGAVGVNWNVFDGGRGKAAVKINEARLQSAALQYEYTVNAAIAEVDSSLFAYGRSQETQKQIDEALTATDLAVSKAKSLYKAGLIDHLSVLDAQRQQRMIQDSQLAARLQTANITIAVYKALGGDWQILPPPSEQKAMPTTNSNRTSETLVSL</sequence>
<organism evidence="4 5">
    <name type="scientific">Photobacterium swingsii</name>
    <dbReference type="NCBI Taxonomy" id="680026"/>
    <lineage>
        <taxon>Bacteria</taxon>
        <taxon>Pseudomonadati</taxon>
        <taxon>Pseudomonadota</taxon>
        <taxon>Gammaproteobacteria</taxon>
        <taxon>Vibrionales</taxon>
        <taxon>Vibrionaceae</taxon>
        <taxon>Photobacterium</taxon>
    </lineage>
</organism>
<dbReference type="SUPFAM" id="SSF56954">
    <property type="entry name" value="Outer membrane efflux proteins (OEP)"/>
    <property type="match status" value="1"/>
</dbReference>
<dbReference type="RefSeq" id="WP_048897818.1">
    <property type="nucleotide sequence ID" value="NZ_AP024853.1"/>
</dbReference>
<comment type="similarity">
    <text evidence="1 2">Belongs to the outer membrane factor (OMF) (TC 1.B.17) family.</text>
</comment>
<reference evidence="4 5" key="1">
    <citation type="submission" date="2018-01" db="EMBL/GenBank/DDBJ databases">
        <title>Whole genome sequencing of Histamine producing bacteria.</title>
        <authorList>
            <person name="Butler K."/>
        </authorList>
    </citation>
    <scope>NUCLEOTIDE SEQUENCE [LARGE SCALE GENOMIC DNA]</scope>
    <source>
        <strain evidence="4 5">DSM 24669</strain>
    </source>
</reference>
<dbReference type="Proteomes" id="UP000240481">
    <property type="component" value="Unassembled WGS sequence"/>
</dbReference>
<dbReference type="InterPro" id="IPR010131">
    <property type="entry name" value="MdtP/NodT-like"/>
</dbReference>
<keyword evidence="2" id="KW-0449">Lipoprotein</keyword>
<name>A0A0J8VDF3_9GAMM</name>
<dbReference type="AlphaFoldDB" id="A0A0J8VDF3"/>
<dbReference type="Gene3D" id="1.20.1600.10">
    <property type="entry name" value="Outer membrane efflux proteins (OEP)"/>
    <property type="match status" value="1"/>
</dbReference>
<dbReference type="STRING" id="680026.AB733_05260"/>
<evidence type="ECO:0000256" key="1">
    <source>
        <dbReference type="ARBA" id="ARBA00007613"/>
    </source>
</evidence>
<gene>
    <name evidence="4" type="ORF">C9I94_09115</name>
</gene>